<protein>
    <submittedName>
        <fullName evidence="5">Uncharacterized protein LOC101890506</fullName>
    </submittedName>
</protein>
<organism evidence="3">
    <name type="scientific">Musca domestica</name>
    <name type="common">House fly</name>
    <dbReference type="NCBI Taxonomy" id="7370"/>
    <lineage>
        <taxon>Eukaryota</taxon>
        <taxon>Metazoa</taxon>
        <taxon>Ecdysozoa</taxon>
        <taxon>Arthropoda</taxon>
        <taxon>Hexapoda</taxon>
        <taxon>Insecta</taxon>
        <taxon>Pterygota</taxon>
        <taxon>Neoptera</taxon>
        <taxon>Endopterygota</taxon>
        <taxon>Diptera</taxon>
        <taxon>Brachycera</taxon>
        <taxon>Muscomorpha</taxon>
        <taxon>Muscoidea</taxon>
        <taxon>Muscidae</taxon>
        <taxon>Musca</taxon>
    </lineage>
</organism>
<dbReference type="PANTHER" id="PTHR15437">
    <property type="entry name" value="TRANSCRIPTION TERMINATION FACTOR, MITOCHONDRIAL"/>
    <property type="match status" value="1"/>
</dbReference>
<dbReference type="EnsemblMetazoa" id="MDOA009872-RA">
    <property type="protein sequence ID" value="MDOA009872-PA"/>
    <property type="gene ID" value="MDOA009872"/>
</dbReference>
<comment type="similarity">
    <text evidence="1">Belongs to the mTERF family.</text>
</comment>
<dbReference type="eggNOG" id="ENOG502S44V">
    <property type="taxonomic scope" value="Eukaryota"/>
</dbReference>
<dbReference type="STRING" id="7370.A0A1I8MZ29"/>
<evidence type="ECO:0000313" key="3">
    <source>
        <dbReference type="EnsemblMetazoa" id="MDOA009872-PA"/>
    </source>
</evidence>
<dbReference type="GO" id="GO:0006393">
    <property type="term" value="P:termination of mitochondrial transcription"/>
    <property type="evidence" value="ECO:0007669"/>
    <property type="project" value="TreeGrafter"/>
</dbReference>
<dbReference type="KEGG" id="mde:101890506"/>
<evidence type="ECO:0000256" key="2">
    <source>
        <dbReference type="ARBA" id="ARBA00022946"/>
    </source>
</evidence>
<dbReference type="VEuPathDB" id="VectorBase:MDOMA2_016681"/>
<dbReference type="GO" id="GO:0005759">
    <property type="term" value="C:mitochondrial matrix"/>
    <property type="evidence" value="ECO:0007669"/>
    <property type="project" value="TreeGrafter"/>
</dbReference>
<reference evidence="5" key="2">
    <citation type="submission" date="2025-04" db="UniProtKB">
        <authorList>
            <consortium name="RefSeq"/>
        </authorList>
    </citation>
    <scope>IDENTIFICATION</scope>
    <source>
        <strain evidence="5">Aabys</strain>
    </source>
</reference>
<proteinExistence type="inferred from homology"/>
<dbReference type="VEuPathDB" id="VectorBase:MDOA009872"/>
<dbReference type="AlphaFoldDB" id="A0A1I8MZ29"/>
<dbReference type="OrthoDB" id="75923at2759"/>
<dbReference type="Pfam" id="PF02536">
    <property type="entry name" value="mTERF"/>
    <property type="match status" value="1"/>
</dbReference>
<dbReference type="InterPro" id="IPR003690">
    <property type="entry name" value="MTERF"/>
</dbReference>
<keyword evidence="2" id="KW-0809">Transit peptide</keyword>
<dbReference type="InterPro" id="IPR038538">
    <property type="entry name" value="MTERF_sf"/>
</dbReference>
<evidence type="ECO:0000313" key="5">
    <source>
        <dbReference type="RefSeq" id="XP_005188322.1"/>
    </source>
</evidence>
<dbReference type="Gene3D" id="1.25.70.10">
    <property type="entry name" value="Transcription termination factor 3, mitochondrial"/>
    <property type="match status" value="1"/>
</dbReference>
<evidence type="ECO:0000256" key="1">
    <source>
        <dbReference type="ARBA" id="ARBA00007692"/>
    </source>
</evidence>
<name>A0A1I8MZ29_MUSDO</name>
<sequence>MWRNFLISFERALVITPAIKPRQCQWHAHITKASSQRSLSSSFVLHKTETLPNNSSSEGDGEYIVPYKPEYERSQSSRALMESIRTRFRFSDKEMQQIMEDPQVAKNYRKKSLLLTLDILMAEGVTRKQFVEYPWIITLEKGSLVEKISILKSLRGFRDINDFVPFLRLHLSRLRRLATSMNNEADLVTFGNRVYYIADKLHVPASLVNKYLAKRLFVLEMPLHMFKTNLELMLKYNVESKNILKDLWAFRYAPRSVEMRLKRAISAKKDKIMPWMVRCPESILQKSLQISLDDLEILGDRTPAEYIGDRLGFNAEEAMCIMNKHPQVKKVRMTKIKEVLDYLLNEAKFTRHEIAQVPRILCHSLETTKQRMEELKQHGCRPSSLVILCKSKREYSKFLNSWIDQYNPNKSIQKNEIKEENDQS</sequence>
<dbReference type="GO" id="GO:0003676">
    <property type="term" value="F:nucleic acid binding"/>
    <property type="evidence" value="ECO:0007669"/>
    <property type="project" value="InterPro"/>
</dbReference>
<evidence type="ECO:0000313" key="4">
    <source>
        <dbReference type="Proteomes" id="UP001652621"/>
    </source>
</evidence>
<keyword evidence="4" id="KW-1185">Reference proteome</keyword>
<gene>
    <name evidence="3" type="primary">101890506</name>
    <name evidence="5" type="synonym">LOC101890506</name>
</gene>
<dbReference type="PANTHER" id="PTHR15437:SF6">
    <property type="entry name" value="TRANSCRIPTION TERMINATION FACTOR, MITOCHONDRIAL"/>
    <property type="match status" value="1"/>
</dbReference>
<reference evidence="3" key="1">
    <citation type="submission" date="2020-05" db="UniProtKB">
        <authorList>
            <consortium name="EnsemblMetazoa"/>
        </authorList>
    </citation>
    <scope>IDENTIFICATION</scope>
    <source>
        <strain evidence="3">Aabys</strain>
    </source>
</reference>
<dbReference type="SMART" id="SM00733">
    <property type="entry name" value="Mterf"/>
    <property type="match status" value="3"/>
</dbReference>
<accession>A0A1I8MZ29</accession>
<dbReference type="RefSeq" id="XP_005188322.1">
    <property type="nucleotide sequence ID" value="XM_005188265.3"/>
</dbReference>
<dbReference type="Proteomes" id="UP001652621">
    <property type="component" value="Unplaced"/>
</dbReference>
<dbReference type="FunFam" id="1.25.70.10:FF:000024">
    <property type="entry name" value="Transcription termination factor, mitochondrial"/>
    <property type="match status" value="1"/>
</dbReference>